<keyword evidence="3" id="KW-1185">Reference proteome</keyword>
<dbReference type="Proteomes" id="UP000327013">
    <property type="component" value="Chromosome 8"/>
</dbReference>
<protein>
    <submittedName>
        <fullName evidence="2">Uncharacterized protein</fullName>
    </submittedName>
</protein>
<evidence type="ECO:0000313" key="2">
    <source>
        <dbReference type="EMBL" id="KAE8125142.1"/>
    </source>
</evidence>
<proteinExistence type="predicted"/>
<sequence>MPTPQSKLNLAATHRPVGRNRPHPRRWATPPNPRLNGFLTPNFCRWMALFAVGHAGEASGRRRSYCFVVGGELAGGSTM</sequence>
<feature type="compositionally biased region" description="Basic residues" evidence="1">
    <location>
        <begin position="16"/>
        <end position="26"/>
    </location>
</feature>
<gene>
    <name evidence="2" type="ORF">FH972_019976</name>
</gene>
<reference evidence="2 3" key="1">
    <citation type="submission" date="2019-06" db="EMBL/GenBank/DDBJ databases">
        <title>A chromosomal-level reference genome of Carpinus fangiana (Coryloideae, Betulaceae).</title>
        <authorList>
            <person name="Yang X."/>
            <person name="Wang Z."/>
            <person name="Zhang L."/>
            <person name="Hao G."/>
            <person name="Liu J."/>
            <person name="Yang Y."/>
        </authorList>
    </citation>
    <scope>NUCLEOTIDE SEQUENCE [LARGE SCALE GENOMIC DNA]</scope>
    <source>
        <strain evidence="2">Cfa_2016G</strain>
        <tissue evidence="2">Leaf</tissue>
    </source>
</reference>
<evidence type="ECO:0000313" key="3">
    <source>
        <dbReference type="Proteomes" id="UP000327013"/>
    </source>
</evidence>
<dbReference type="EMBL" id="CM017328">
    <property type="protein sequence ID" value="KAE8125142.1"/>
    <property type="molecule type" value="Genomic_DNA"/>
</dbReference>
<evidence type="ECO:0000256" key="1">
    <source>
        <dbReference type="SAM" id="MobiDB-lite"/>
    </source>
</evidence>
<name>A0A5N6RSB4_9ROSI</name>
<dbReference type="AlphaFoldDB" id="A0A5N6RSB4"/>
<accession>A0A5N6RSB4</accession>
<feature type="region of interest" description="Disordered" evidence="1">
    <location>
        <begin position="1"/>
        <end position="33"/>
    </location>
</feature>
<organism evidence="2 3">
    <name type="scientific">Carpinus fangiana</name>
    <dbReference type="NCBI Taxonomy" id="176857"/>
    <lineage>
        <taxon>Eukaryota</taxon>
        <taxon>Viridiplantae</taxon>
        <taxon>Streptophyta</taxon>
        <taxon>Embryophyta</taxon>
        <taxon>Tracheophyta</taxon>
        <taxon>Spermatophyta</taxon>
        <taxon>Magnoliopsida</taxon>
        <taxon>eudicotyledons</taxon>
        <taxon>Gunneridae</taxon>
        <taxon>Pentapetalae</taxon>
        <taxon>rosids</taxon>
        <taxon>fabids</taxon>
        <taxon>Fagales</taxon>
        <taxon>Betulaceae</taxon>
        <taxon>Carpinus</taxon>
    </lineage>
</organism>